<evidence type="ECO:0000313" key="1">
    <source>
        <dbReference type="EMBL" id="KNE98157.1"/>
    </source>
</evidence>
<proteinExistence type="predicted"/>
<organism evidence="1 2">
    <name type="scientific">Puccinia striiformis f. sp. tritici PST-78</name>
    <dbReference type="NCBI Taxonomy" id="1165861"/>
    <lineage>
        <taxon>Eukaryota</taxon>
        <taxon>Fungi</taxon>
        <taxon>Dikarya</taxon>
        <taxon>Basidiomycota</taxon>
        <taxon>Pucciniomycotina</taxon>
        <taxon>Pucciniomycetes</taxon>
        <taxon>Pucciniales</taxon>
        <taxon>Pucciniaceae</taxon>
        <taxon>Puccinia</taxon>
    </lineage>
</organism>
<name>A0A0L0VFT9_9BASI</name>
<sequence length="130" mass="15214">MAAKDVIIVLYEGHIQLYKTYGQAQYTQQLRMIKENYKIFRNKLVTRVVLSRLNPVEPHLISGIPPLIEYEQMKQSEGIMMSRPHINKEIKHVIMNIKQIVKFIITLGSGQLETNVKFKLFLILESNFQL</sequence>
<evidence type="ECO:0000313" key="2">
    <source>
        <dbReference type="Proteomes" id="UP000054564"/>
    </source>
</evidence>
<dbReference type="Proteomes" id="UP000054564">
    <property type="component" value="Unassembled WGS sequence"/>
</dbReference>
<comment type="caution">
    <text evidence="1">The sequence shown here is derived from an EMBL/GenBank/DDBJ whole genome shotgun (WGS) entry which is preliminary data.</text>
</comment>
<dbReference type="EMBL" id="AJIL01000060">
    <property type="protein sequence ID" value="KNE98157.1"/>
    <property type="molecule type" value="Genomic_DNA"/>
</dbReference>
<dbReference type="AlphaFoldDB" id="A0A0L0VFT9"/>
<accession>A0A0L0VFT9</accession>
<protein>
    <submittedName>
        <fullName evidence="1">Uncharacterized protein</fullName>
    </submittedName>
</protein>
<reference evidence="2" key="1">
    <citation type="submission" date="2014-03" db="EMBL/GenBank/DDBJ databases">
        <title>The Genome Sequence of Puccinia striiformis f. sp. tritici PST-78.</title>
        <authorList>
            <consortium name="The Broad Institute Genome Sequencing Platform"/>
            <person name="Cuomo C."/>
            <person name="Hulbert S."/>
            <person name="Chen X."/>
            <person name="Walker B."/>
            <person name="Young S.K."/>
            <person name="Zeng Q."/>
            <person name="Gargeya S."/>
            <person name="Fitzgerald M."/>
            <person name="Haas B."/>
            <person name="Abouelleil A."/>
            <person name="Alvarado L."/>
            <person name="Arachchi H.M."/>
            <person name="Berlin A.M."/>
            <person name="Chapman S.B."/>
            <person name="Goldberg J."/>
            <person name="Griggs A."/>
            <person name="Gujja S."/>
            <person name="Hansen M."/>
            <person name="Howarth C."/>
            <person name="Imamovic A."/>
            <person name="Larimer J."/>
            <person name="McCowan C."/>
            <person name="Montmayeur A."/>
            <person name="Murphy C."/>
            <person name="Neiman D."/>
            <person name="Pearson M."/>
            <person name="Priest M."/>
            <person name="Roberts A."/>
            <person name="Saif S."/>
            <person name="Shea T."/>
            <person name="Sisk P."/>
            <person name="Sykes S."/>
            <person name="Wortman J."/>
            <person name="Nusbaum C."/>
            <person name="Birren B."/>
        </authorList>
    </citation>
    <scope>NUCLEOTIDE SEQUENCE [LARGE SCALE GENOMIC DNA]</scope>
    <source>
        <strain evidence="2">race PST-78</strain>
    </source>
</reference>
<keyword evidence="2" id="KW-1185">Reference proteome</keyword>
<gene>
    <name evidence="1" type="ORF">PSTG_08621</name>
</gene>